<evidence type="ECO:0000259" key="23">
    <source>
        <dbReference type="PROSITE" id="PS50011"/>
    </source>
</evidence>
<dbReference type="FunFam" id="3.80.10.10:FF:000385">
    <property type="entry name" value="Leucine-rich repeat family protein"/>
    <property type="match status" value="1"/>
</dbReference>
<evidence type="ECO:0000256" key="2">
    <source>
        <dbReference type="ARBA" id="ARBA00008684"/>
    </source>
</evidence>
<dbReference type="PROSITE" id="PS00107">
    <property type="entry name" value="PROTEIN_KINASE_ATP"/>
    <property type="match status" value="1"/>
</dbReference>
<evidence type="ECO:0000256" key="22">
    <source>
        <dbReference type="SAM" id="Phobius"/>
    </source>
</evidence>
<keyword evidence="16 22" id="KW-0472">Membrane</keyword>
<dbReference type="InterPro" id="IPR000719">
    <property type="entry name" value="Prot_kinase_dom"/>
</dbReference>
<comment type="catalytic activity">
    <reaction evidence="19">
        <text>L-threonyl-[protein] + ATP = O-phospho-L-threonyl-[protein] + ADP + H(+)</text>
        <dbReference type="Rhea" id="RHEA:46608"/>
        <dbReference type="Rhea" id="RHEA-COMP:11060"/>
        <dbReference type="Rhea" id="RHEA-COMP:11605"/>
        <dbReference type="ChEBI" id="CHEBI:15378"/>
        <dbReference type="ChEBI" id="CHEBI:30013"/>
        <dbReference type="ChEBI" id="CHEBI:30616"/>
        <dbReference type="ChEBI" id="CHEBI:61977"/>
        <dbReference type="ChEBI" id="CHEBI:456216"/>
        <dbReference type="EC" id="2.7.11.1"/>
    </reaction>
</comment>
<evidence type="ECO:0000256" key="11">
    <source>
        <dbReference type="ARBA" id="ARBA00022737"/>
    </source>
</evidence>
<dbReference type="Proteomes" id="UP000828251">
    <property type="component" value="Unassembled WGS sequence"/>
</dbReference>
<evidence type="ECO:0000256" key="10">
    <source>
        <dbReference type="ARBA" id="ARBA00022729"/>
    </source>
</evidence>
<evidence type="ECO:0000313" key="25">
    <source>
        <dbReference type="Proteomes" id="UP000828251"/>
    </source>
</evidence>
<dbReference type="GO" id="GO:0005886">
    <property type="term" value="C:plasma membrane"/>
    <property type="evidence" value="ECO:0007669"/>
    <property type="project" value="UniProtKB-SubCell"/>
</dbReference>
<keyword evidence="11" id="KW-0677">Repeat</keyword>
<comment type="subcellular location">
    <subcellularLocation>
        <location evidence="1">Cell membrane</location>
        <topology evidence="1">Single-pass type I membrane protein</topology>
    </subcellularLocation>
</comment>
<keyword evidence="17" id="KW-0675">Receptor</keyword>
<evidence type="ECO:0000256" key="16">
    <source>
        <dbReference type="ARBA" id="ARBA00023136"/>
    </source>
</evidence>
<dbReference type="Pfam" id="PF13855">
    <property type="entry name" value="LRR_8"/>
    <property type="match status" value="2"/>
</dbReference>
<evidence type="ECO:0000313" key="24">
    <source>
        <dbReference type="EMBL" id="KAH1107476.1"/>
    </source>
</evidence>
<dbReference type="OrthoDB" id="676979at2759"/>
<evidence type="ECO:0000256" key="18">
    <source>
        <dbReference type="ARBA" id="ARBA00023180"/>
    </source>
</evidence>
<keyword evidence="25" id="KW-1185">Reference proteome</keyword>
<dbReference type="InterPro" id="IPR017441">
    <property type="entry name" value="Protein_kinase_ATP_BS"/>
</dbReference>
<dbReference type="InterPro" id="IPR003591">
    <property type="entry name" value="Leu-rich_rpt_typical-subtyp"/>
</dbReference>
<keyword evidence="8" id="KW-0808">Transferase</keyword>
<dbReference type="PANTHER" id="PTHR48052">
    <property type="entry name" value="UNNAMED PRODUCT"/>
    <property type="match status" value="1"/>
</dbReference>
<evidence type="ECO:0000256" key="12">
    <source>
        <dbReference type="ARBA" id="ARBA00022741"/>
    </source>
</evidence>
<keyword evidence="5" id="KW-1003">Cell membrane</keyword>
<keyword evidence="14 21" id="KW-0067">ATP-binding</keyword>
<keyword evidence="12 21" id="KW-0547">Nucleotide-binding</keyword>
<dbReference type="Pfam" id="PF00069">
    <property type="entry name" value="Pkinase"/>
    <property type="match status" value="1"/>
</dbReference>
<comment type="caution">
    <text evidence="24">The sequence shown here is derived from an EMBL/GenBank/DDBJ whole genome shotgun (WGS) entry which is preliminary data.</text>
</comment>
<dbReference type="PANTHER" id="PTHR48052:SF8">
    <property type="entry name" value="LRR RECEPTOR-LIKE SERINE_THREONINE-PROTEIN KINASE FLS2"/>
    <property type="match status" value="1"/>
</dbReference>
<evidence type="ECO:0000256" key="7">
    <source>
        <dbReference type="ARBA" id="ARBA00022614"/>
    </source>
</evidence>
<dbReference type="FunFam" id="1.10.510.10:FF:000569">
    <property type="entry name" value="Serine/threonine-protein kinase-like protein CCR4"/>
    <property type="match status" value="1"/>
</dbReference>
<evidence type="ECO:0000256" key="1">
    <source>
        <dbReference type="ARBA" id="ARBA00004251"/>
    </source>
</evidence>
<dbReference type="InterPro" id="IPR008271">
    <property type="entry name" value="Ser/Thr_kinase_AS"/>
</dbReference>
<dbReference type="InterPro" id="IPR013210">
    <property type="entry name" value="LRR_N_plant-typ"/>
</dbReference>
<keyword evidence="18" id="KW-0325">Glycoprotein</keyword>
<dbReference type="SUPFAM" id="SSF52058">
    <property type="entry name" value="L domain-like"/>
    <property type="match status" value="2"/>
</dbReference>
<dbReference type="Gene3D" id="3.30.200.20">
    <property type="entry name" value="Phosphorylase Kinase, domain 1"/>
    <property type="match status" value="1"/>
</dbReference>
<comment type="catalytic activity">
    <reaction evidence="20">
        <text>L-seryl-[protein] + ATP = O-phospho-L-seryl-[protein] + ADP + H(+)</text>
        <dbReference type="Rhea" id="RHEA:17989"/>
        <dbReference type="Rhea" id="RHEA-COMP:9863"/>
        <dbReference type="Rhea" id="RHEA-COMP:11604"/>
        <dbReference type="ChEBI" id="CHEBI:15378"/>
        <dbReference type="ChEBI" id="CHEBI:29999"/>
        <dbReference type="ChEBI" id="CHEBI:30616"/>
        <dbReference type="ChEBI" id="CHEBI:83421"/>
        <dbReference type="ChEBI" id="CHEBI:456216"/>
        <dbReference type="EC" id="2.7.11.1"/>
    </reaction>
</comment>
<feature type="domain" description="Protein kinase" evidence="23">
    <location>
        <begin position="861"/>
        <end position="1134"/>
    </location>
</feature>
<dbReference type="Gene3D" id="3.80.10.10">
    <property type="entry name" value="Ribonuclease Inhibitor"/>
    <property type="match status" value="4"/>
</dbReference>
<dbReference type="InterPro" id="IPR001611">
    <property type="entry name" value="Leu-rich_rpt"/>
</dbReference>
<sequence>MSPREVPWKLNKNMVLLSQYHVICSFILFHVSSASLSPPAIFLLQFFNSLPKHTQLLLPWNQSDSPSPNSHCQWAGVSCYSKKSFQVRALNLSGFGLSGVLNNSVPYLCLHQRMLSLDLSGNSFSGNIPQILGNCSQLNTILLNDNGFEGSIPHQIFISKWLRKIDLGYNSLSGGIPPEVSLCTNLEYIGLYNNFLSGVVPDEMFSLPNLKFLYLNTNNLTGSVPDFPPSCTILDFWIHENGFSGSLPRTLGNCYNLTTFIASYNKFQGVIPPETFEGLLQLEVLYLGENNVEGEIPNTLWSLQNLQELILSGNKLNGTISERIAQCNQLVAIALSGNNLVGPIPRSIGNLTGLANLFIYNNKLNGSLPPELGDCTSLVELRLQHNFIGGSTPPEICNLKNLEVLFLFSNHIEGHIPQEIGRMRNLVQLALYNNSLTGRIPSEIVHLKKLRFLSLAQNDLVGEVQFELSKNFPALVRLDLSGNRLNGSIPSGICAGYNFSVLALANNRFSGSFPSDIGKCSSLRRVVLSNNILQGHIPADLEENPGIFFLEVQGNLLEGKIPPVFGHWTNLSMLDFSRNRLSGSIPPELGKLGNLQILRLSSNRLTGSIPSELGHCEKMIKLDLKSNYLSGSIPPEIISLPNLQNLLLQENKLSGHIPDSFSSLQSLIELQLGANMLEDPIPCSLSNLHHFSSVLNLSNNRYSGEIPACLGKLDKLQILDLSSNSFSGEIPADVNNMISLYFVNISFNHLRGKLPSIWMRIVASYPGSFVGNPELCLLGDETGNCRETEKGNSRGRVLAGIVIAVVVSVALLCAMIYTLVVRRLQKKHSIDQTVLYKRQSRTEDLPENLKIEDIIRATEGWSEKYIIGRGKHGTVYRTETSNSRNHWAVKKVNLSSTNFKLEMRTLGLVRHRNILRMAGYCIRDGYGFIVTEYMPGGTLFDVLQQSQPRLVLNWDTRYRIAFGIAHGLSYLHHDCVPQIIHRDIKSDNILLDSEFEPRIGDFGMAKLVSDEDSSSARSAIVGTLGYIAPENAYSTRLTEKCDVYSYGVVLLEMLCRKLPVDPSFEDGLDIVSWTRRNLEENEEYICFLDEEISLWTDDEQQRALALLELALQCTQSMADTRPSMRDVVASLIRLNDKHEKSINNT</sequence>
<evidence type="ECO:0000256" key="4">
    <source>
        <dbReference type="ARBA" id="ARBA00012513"/>
    </source>
</evidence>
<dbReference type="SMART" id="SM00369">
    <property type="entry name" value="LRR_TYP"/>
    <property type="match status" value="9"/>
</dbReference>
<feature type="binding site" evidence="21">
    <location>
        <position position="891"/>
    </location>
    <ligand>
        <name>ATP</name>
        <dbReference type="ChEBI" id="CHEBI:30616"/>
    </ligand>
</feature>
<dbReference type="FunFam" id="3.80.10.10:FF:000095">
    <property type="entry name" value="LRR receptor-like serine/threonine-protein kinase GSO1"/>
    <property type="match status" value="1"/>
</dbReference>
<comment type="similarity">
    <text evidence="2">Belongs to the protein kinase superfamily. Ser/Thr protein kinase family.</text>
</comment>
<keyword evidence="6" id="KW-0723">Serine/threonine-protein kinase</keyword>
<keyword evidence="13" id="KW-0418">Kinase</keyword>
<evidence type="ECO:0000256" key="3">
    <source>
        <dbReference type="ARBA" id="ARBA00009592"/>
    </source>
</evidence>
<dbReference type="Pfam" id="PF08263">
    <property type="entry name" value="LRRNT_2"/>
    <property type="match status" value="1"/>
</dbReference>
<reference evidence="24 25" key="1">
    <citation type="journal article" date="2021" name="Plant Biotechnol. J.">
        <title>Multi-omics assisted identification of the key and species-specific regulatory components of drought-tolerant mechanisms in Gossypium stocksii.</title>
        <authorList>
            <person name="Yu D."/>
            <person name="Ke L."/>
            <person name="Zhang D."/>
            <person name="Wu Y."/>
            <person name="Sun Y."/>
            <person name="Mei J."/>
            <person name="Sun J."/>
            <person name="Sun Y."/>
        </authorList>
    </citation>
    <scope>NUCLEOTIDE SEQUENCE [LARGE SCALE GENOMIC DNA]</scope>
    <source>
        <strain evidence="25">cv. E1</strain>
        <tissue evidence="24">Leaf</tissue>
    </source>
</reference>
<evidence type="ECO:0000256" key="13">
    <source>
        <dbReference type="ARBA" id="ARBA00022777"/>
    </source>
</evidence>
<evidence type="ECO:0000256" key="14">
    <source>
        <dbReference type="ARBA" id="ARBA00022840"/>
    </source>
</evidence>
<dbReference type="EC" id="2.7.11.1" evidence="4"/>
<organism evidence="24 25">
    <name type="scientific">Gossypium stocksii</name>
    <dbReference type="NCBI Taxonomy" id="47602"/>
    <lineage>
        <taxon>Eukaryota</taxon>
        <taxon>Viridiplantae</taxon>
        <taxon>Streptophyta</taxon>
        <taxon>Embryophyta</taxon>
        <taxon>Tracheophyta</taxon>
        <taxon>Spermatophyta</taxon>
        <taxon>Magnoliopsida</taxon>
        <taxon>eudicotyledons</taxon>
        <taxon>Gunneridae</taxon>
        <taxon>Pentapetalae</taxon>
        <taxon>rosids</taxon>
        <taxon>malvids</taxon>
        <taxon>Malvales</taxon>
        <taxon>Malvaceae</taxon>
        <taxon>Malvoideae</taxon>
        <taxon>Gossypium</taxon>
    </lineage>
</organism>
<dbReference type="FunFam" id="3.80.10.10:FF:000400">
    <property type="entry name" value="Nuclear pore complex protein NUP107"/>
    <property type="match status" value="1"/>
</dbReference>
<proteinExistence type="inferred from homology"/>
<dbReference type="GO" id="GO:0004674">
    <property type="term" value="F:protein serine/threonine kinase activity"/>
    <property type="evidence" value="ECO:0007669"/>
    <property type="project" value="UniProtKB-KW"/>
</dbReference>
<dbReference type="SMART" id="SM00220">
    <property type="entry name" value="S_TKc"/>
    <property type="match status" value="1"/>
</dbReference>
<dbReference type="GO" id="GO:0009653">
    <property type="term" value="P:anatomical structure morphogenesis"/>
    <property type="evidence" value="ECO:0007669"/>
    <property type="project" value="UniProtKB-ARBA"/>
</dbReference>
<evidence type="ECO:0000256" key="8">
    <source>
        <dbReference type="ARBA" id="ARBA00022679"/>
    </source>
</evidence>
<keyword evidence="9 22" id="KW-0812">Transmembrane</keyword>
<keyword evidence="15 22" id="KW-1133">Transmembrane helix</keyword>
<evidence type="ECO:0000256" key="20">
    <source>
        <dbReference type="ARBA" id="ARBA00048679"/>
    </source>
</evidence>
<evidence type="ECO:0000256" key="6">
    <source>
        <dbReference type="ARBA" id="ARBA00022527"/>
    </source>
</evidence>
<dbReference type="InterPro" id="IPR032675">
    <property type="entry name" value="LRR_dom_sf"/>
</dbReference>
<feature type="transmembrane region" description="Helical" evidence="22">
    <location>
        <begin position="20"/>
        <end position="47"/>
    </location>
</feature>
<keyword evidence="10" id="KW-0732">Signal</keyword>
<keyword evidence="7" id="KW-0433">Leucine-rich repeat</keyword>
<dbReference type="Gene3D" id="1.10.510.10">
    <property type="entry name" value="Transferase(Phosphotransferase) domain 1"/>
    <property type="match status" value="1"/>
</dbReference>
<gene>
    <name evidence="24" type="ORF">J1N35_011244</name>
</gene>
<feature type="transmembrane region" description="Helical" evidence="22">
    <location>
        <begin position="797"/>
        <end position="820"/>
    </location>
</feature>
<evidence type="ECO:0000256" key="5">
    <source>
        <dbReference type="ARBA" id="ARBA00022475"/>
    </source>
</evidence>
<comment type="similarity">
    <text evidence="3">Belongs to the RLP family.</text>
</comment>
<dbReference type="GO" id="GO:0099402">
    <property type="term" value="P:plant organ development"/>
    <property type="evidence" value="ECO:0007669"/>
    <property type="project" value="UniProtKB-ARBA"/>
</dbReference>
<dbReference type="InterPro" id="IPR011009">
    <property type="entry name" value="Kinase-like_dom_sf"/>
</dbReference>
<dbReference type="EMBL" id="JAIQCV010000004">
    <property type="protein sequence ID" value="KAH1107476.1"/>
    <property type="molecule type" value="Genomic_DNA"/>
</dbReference>
<evidence type="ECO:0000256" key="21">
    <source>
        <dbReference type="PROSITE-ProRule" id="PRU10141"/>
    </source>
</evidence>
<dbReference type="PROSITE" id="PS00108">
    <property type="entry name" value="PROTEIN_KINASE_ST"/>
    <property type="match status" value="1"/>
</dbReference>
<accession>A0A9D4ADH5</accession>
<name>A0A9D4ADH5_9ROSI</name>
<dbReference type="SUPFAM" id="SSF56112">
    <property type="entry name" value="Protein kinase-like (PK-like)"/>
    <property type="match status" value="1"/>
</dbReference>
<dbReference type="SUPFAM" id="SSF52047">
    <property type="entry name" value="RNI-like"/>
    <property type="match status" value="1"/>
</dbReference>
<evidence type="ECO:0000256" key="17">
    <source>
        <dbReference type="ARBA" id="ARBA00023170"/>
    </source>
</evidence>
<dbReference type="Pfam" id="PF00560">
    <property type="entry name" value="LRR_1"/>
    <property type="match status" value="8"/>
</dbReference>
<protein>
    <recommendedName>
        <fullName evidence="4">non-specific serine/threonine protein kinase</fullName>
        <ecNumber evidence="4">2.7.11.1</ecNumber>
    </recommendedName>
</protein>
<dbReference type="PROSITE" id="PS50011">
    <property type="entry name" value="PROTEIN_KINASE_DOM"/>
    <property type="match status" value="1"/>
</dbReference>
<dbReference type="GO" id="GO:0005524">
    <property type="term" value="F:ATP binding"/>
    <property type="evidence" value="ECO:0007669"/>
    <property type="project" value="UniProtKB-UniRule"/>
</dbReference>
<dbReference type="AlphaFoldDB" id="A0A9D4ADH5"/>
<evidence type="ECO:0000256" key="15">
    <source>
        <dbReference type="ARBA" id="ARBA00022989"/>
    </source>
</evidence>
<evidence type="ECO:0000256" key="9">
    <source>
        <dbReference type="ARBA" id="ARBA00022692"/>
    </source>
</evidence>
<evidence type="ECO:0000256" key="19">
    <source>
        <dbReference type="ARBA" id="ARBA00047899"/>
    </source>
</evidence>